<keyword evidence="5 7" id="KW-1133">Transmembrane helix</keyword>
<feature type="transmembrane region" description="Helical" evidence="7">
    <location>
        <begin position="447"/>
        <end position="469"/>
    </location>
</feature>
<evidence type="ECO:0000313" key="9">
    <source>
        <dbReference type="EMBL" id="ESW96631.1"/>
    </source>
</evidence>
<dbReference type="GeneID" id="25772683"/>
<dbReference type="EMBL" id="AEOI02000010">
    <property type="protein sequence ID" value="ESW96631.1"/>
    <property type="molecule type" value="Genomic_DNA"/>
</dbReference>
<feature type="transmembrane region" description="Helical" evidence="7">
    <location>
        <begin position="277"/>
        <end position="296"/>
    </location>
</feature>
<evidence type="ECO:0000256" key="7">
    <source>
        <dbReference type="SAM" id="Phobius"/>
    </source>
</evidence>
<feature type="transmembrane region" description="Helical" evidence="7">
    <location>
        <begin position="182"/>
        <end position="202"/>
    </location>
</feature>
<evidence type="ECO:0000256" key="4">
    <source>
        <dbReference type="ARBA" id="ARBA00022692"/>
    </source>
</evidence>
<dbReference type="Pfam" id="PF00324">
    <property type="entry name" value="AA_permease"/>
    <property type="match status" value="1"/>
</dbReference>
<dbReference type="HOGENOM" id="CLU_007946_12_1_1"/>
<dbReference type="AlphaFoldDB" id="W1Q9E1"/>
<organism evidence="9 10">
    <name type="scientific">Ogataea parapolymorpha (strain ATCC 26012 / BCRC 20466 / JCM 22074 / NRRL Y-7560 / DL-1)</name>
    <name type="common">Yeast</name>
    <name type="synonym">Hansenula polymorpha</name>
    <dbReference type="NCBI Taxonomy" id="871575"/>
    <lineage>
        <taxon>Eukaryota</taxon>
        <taxon>Fungi</taxon>
        <taxon>Dikarya</taxon>
        <taxon>Ascomycota</taxon>
        <taxon>Saccharomycotina</taxon>
        <taxon>Pichiomycetes</taxon>
        <taxon>Pichiales</taxon>
        <taxon>Pichiaceae</taxon>
        <taxon>Ogataea</taxon>
    </lineage>
</organism>
<dbReference type="GO" id="GO:0016020">
    <property type="term" value="C:membrane"/>
    <property type="evidence" value="ECO:0007669"/>
    <property type="project" value="UniProtKB-SubCell"/>
</dbReference>
<dbReference type="PIRSF" id="PIRSF006060">
    <property type="entry name" value="AA_transporter"/>
    <property type="match status" value="1"/>
</dbReference>
<name>W1Q9E1_OGAPD</name>
<keyword evidence="6 7" id="KW-0472">Membrane</keyword>
<feature type="transmembrane region" description="Helical" evidence="7">
    <location>
        <begin position="481"/>
        <end position="499"/>
    </location>
</feature>
<keyword evidence="10" id="KW-1185">Reference proteome</keyword>
<evidence type="ECO:0000259" key="8">
    <source>
        <dbReference type="Pfam" id="PF00324"/>
    </source>
</evidence>
<dbReference type="Proteomes" id="UP000008673">
    <property type="component" value="Unassembled WGS sequence"/>
</dbReference>
<comment type="caution">
    <text evidence="9">The sequence shown here is derived from an EMBL/GenBank/DDBJ whole genome shotgun (WGS) entry which is preliminary data.</text>
</comment>
<comment type="similarity">
    <text evidence="2">Belongs to the amino acid-polyamine-organocation (APC) superfamily. YAT (TC 2.A.3.10) family.</text>
</comment>
<dbReference type="InterPro" id="IPR050524">
    <property type="entry name" value="APC_YAT"/>
</dbReference>
<evidence type="ECO:0000313" key="10">
    <source>
        <dbReference type="Proteomes" id="UP000008673"/>
    </source>
</evidence>
<dbReference type="GO" id="GO:0015171">
    <property type="term" value="F:amino acid transmembrane transporter activity"/>
    <property type="evidence" value="ECO:0007669"/>
    <property type="project" value="TreeGrafter"/>
</dbReference>
<keyword evidence="3" id="KW-0813">Transport</keyword>
<feature type="domain" description="Amino acid permease/ SLC12A" evidence="8">
    <location>
        <begin position="49"/>
        <end position="503"/>
    </location>
</feature>
<dbReference type="OrthoDB" id="3900342at2759"/>
<feature type="transmembrane region" description="Helical" evidence="7">
    <location>
        <begin position="157"/>
        <end position="176"/>
    </location>
</feature>
<dbReference type="OMA" id="VHWINIE"/>
<dbReference type="eggNOG" id="KOG1286">
    <property type="taxonomic scope" value="Eukaryota"/>
</dbReference>
<dbReference type="PANTHER" id="PTHR43341">
    <property type="entry name" value="AMINO ACID PERMEASE"/>
    <property type="match status" value="1"/>
</dbReference>
<evidence type="ECO:0000256" key="3">
    <source>
        <dbReference type="ARBA" id="ARBA00022448"/>
    </source>
</evidence>
<sequence>MSHNSSDLDKIETKSVANLETVSLSAPGSSNDLFGVDDSQLHRSLKDRHIGMIALVSVFGTGLFLSSGGTLAKTGPVGMLIAYAIIGVVVGLNQLAMAETAALAPLTGASIRHAEIFIDEAVGFALGYLKLWQNLLPGGVVSAALVIQYWSDLSPAVWITVLAVPIAVTNLFSIRIYGEVEFVFGMLKICLIVMLVLAGLVLDLGGVKGQERLGFHYWKDPGPFAAFIESGAVGRFVGFWAALSSVVYSYGGVQGIALLAGETKNPRTNIPKAAKRILYRVVGLYMVAVFVLTLIVPYDDKKIAVSDGTAAHSPYVIAFERAGIKVLPHVVNALTLTSAWSEGNASVANSARILFSLASKGQAPRVFLRSNARLRVPFVGVSVALVLLALAYMCVDSTAATVFSWFQNITSSVLLLDWIVIAANHIRMSRALAAQGYTRAALPYRNRAAPVGAWVSLVASVVLLVTGGFTTFLRGHWSTSTLVSAYCSPVLFVVLYAGWKVVRGTRQVPLEEVCIGALLEDYRTRPEEGEPETAKPAKRVAKKVVSFLWS</sequence>
<gene>
    <name evidence="9" type="ORF">HPODL_03243</name>
</gene>
<evidence type="ECO:0000256" key="5">
    <source>
        <dbReference type="ARBA" id="ARBA00022989"/>
    </source>
</evidence>
<evidence type="ECO:0000256" key="2">
    <source>
        <dbReference type="ARBA" id="ARBA00006983"/>
    </source>
</evidence>
<dbReference type="KEGG" id="opa:HPODL_03243"/>
<dbReference type="STRING" id="871575.W1Q9E1"/>
<feature type="transmembrane region" description="Helical" evidence="7">
    <location>
        <begin position="49"/>
        <end position="65"/>
    </location>
</feature>
<feature type="transmembrane region" description="Helical" evidence="7">
    <location>
        <begin position="374"/>
        <end position="393"/>
    </location>
</feature>
<keyword evidence="4 7" id="KW-0812">Transmembrane</keyword>
<comment type="subcellular location">
    <subcellularLocation>
        <location evidence="1">Membrane</location>
        <topology evidence="1">Multi-pass membrane protein</topology>
    </subcellularLocation>
</comment>
<reference evidence="9 10" key="1">
    <citation type="journal article" date="2013" name="BMC Genomics">
        <title>Genome sequence and analysis of methylotrophic yeast Hansenula polymorpha DL1.</title>
        <authorList>
            <person name="Ravin N.V."/>
            <person name="Eldarov M.A."/>
            <person name="Kadnikov V.V."/>
            <person name="Beletsky A.V."/>
            <person name="Schneider J."/>
            <person name="Mardanova E.S."/>
            <person name="Smekalova E.M."/>
            <person name="Zvereva M.I."/>
            <person name="Dontsova O.A."/>
            <person name="Mardanov A.V."/>
            <person name="Skryabin K.G."/>
        </authorList>
    </citation>
    <scope>NUCLEOTIDE SEQUENCE [LARGE SCALE GENOMIC DNA]</scope>
    <source>
        <strain evidence="10">ATCC 26012 / BCRC 20466 / JCM 22074 / NRRL Y-7560 / DL-1</strain>
    </source>
</reference>
<dbReference type="FunFam" id="1.20.1740.10:FF:000001">
    <property type="entry name" value="Amino acid permease"/>
    <property type="match status" value="1"/>
</dbReference>
<proteinExistence type="inferred from homology"/>
<feature type="transmembrane region" description="Helical" evidence="7">
    <location>
        <begin position="237"/>
        <end position="257"/>
    </location>
</feature>
<dbReference type="RefSeq" id="XP_013933061.1">
    <property type="nucleotide sequence ID" value="XM_014077586.1"/>
</dbReference>
<dbReference type="Gene3D" id="1.20.1740.10">
    <property type="entry name" value="Amino acid/polyamine transporter I"/>
    <property type="match status" value="1"/>
</dbReference>
<accession>W1Q9E1</accession>
<evidence type="ECO:0000256" key="6">
    <source>
        <dbReference type="ARBA" id="ARBA00023136"/>
    </source>
</evidence>
<evidence type="ECO:0000256" key="1">
    <source>
        <dbReference type="ARBA" id="ARBA00004141"/>
    </source>
</evidence>
<protein>
    <submittedName>
        <fullName evidence="9">Salicylate hydroxylase</fullName>
    </submittedName>
</protein>
<dbReference type="InterPro" id="IPR004841">
    <property type="entry name" value="AA-permease/SLC12A_dom"/>
</dbReference>
<dbReference type="PANTHER" id="PTHR43341:SF18">
    <property type="entry name" value="AMINO ACID PERMEASE_ SLC12A DOMAIN-CONTAINING PROTEIN"/>
    <property type="match status" value="1"/>
</dbReference>
<feature type="transmembrane region" description="Helical" evidence="7">
    <location>
        <begin position="77"/>
        <end position="96"/>
    </location>
</feature>